<keyword evidence="8" id="KW-0378">Hydrolase</keyword>
<dbReference type="InParanoid" id="A0A1Z5KDE7"/>
<keyword evidence="5 6" id="KW-0472">Membrane</keyword>
<dbReference type="InterPro" id="IPR043216">
    <property type="entry name" value="PAP-like"/>
</dbReference>
<keyword evidence="4 6" id="KW-1133">Transmembrane helix</keyword>
<dbReference type="InterPro" id="IPR036938">
    <property type="entry name" value="PAP2/HPO_sf"/>
</dbReference>
<dbReference type="SUPFAM" id="SSF48317">
    <property type="entry name" value="Acid phosphatase/Vanadium-dependent haloperoxidase"/>
    <property type="match status" value="1"/>
</dbReference>
<sequence length="298" mass="32995">MEATIGRDRAVTSWSLQQLSKDQVIELCISLALGFGSFLLHFLPVHERPIPYQLLESGEYVLNLSINEQFDGDTVSNTWLFLLGLILPGLLQLFLVTKCTRFGTLDGIHRTVCSYAVAHALNDLATESMKVFCGYLRPSFYQLCEPDENYEYCLGADADDARKSFPSGHASTSFCGLTLLALFIHQQFGLRSIRKVEQTVIFAGEGSRIARCQTAYSKPPLFYRAISILSLLPIALALFVAASRVHDNKHFPADVTAGSVLGASVAIYVNALWFDNTFDYTFTLDESSSYTRVGSIEG</sequence>
<dbReference type="OrthoDB" id="46056at2759"/>
<dbReference type="Pfam" id="PF01569">
    <property type="entry name" value="PAP2"/>
    <property type="match status" value="1"/>
</dbReference>
<evidence type="ECO:0000256" key="6">
    <source>
        <dbReference type="SAM" id="Phobius"/>
    </source>
</evidence>
<organism evidence="8 9">
    <name type="scientific">Fistulifera solaris</name>
    <name type="common">Oleaginous diatom</name>
    <dbReference type="NCBI Taxonomy" id="1519565"/>
    <lineage>
        <taxon>Eukaryota</taxon>
        <taxon>Sar</taxon>
        <taxon>Stramenopiles</taxon>
        <taxon>Ochrophyta</taxon>
        <taxon>Bacillariophyta</taxon>
        <taxon>Bacillariophyceae</taxon>
        <taxon>Bacillariophycidae</taxon>
        <taxon>Naviculales</taxon>
        <taxon>Naviculaceae</taxon>
        <taxon>Fistulifera</taxon>
    </lineage>
</organism>
<evidence type="ECO:0000259" key="7">
    <source>
        <dbReference type="SMART" id="SM00014"/>
    </source>
</evidence>
<evidence type="ECO:0000256" key="5">
    <source>
        <dbReference type="ARBA" id="ARBA00023136"/>
    </source>
</evidence>
<comment type="similarity">
    <text evidence="2">Belongs to the PA-phosphatase related phosphoesterase family.</text>
</comment>
<dbReference type="Proteomes" id="UP000198406">
    <property type="component" value="Unassembled WGS sequence"/>
</dbReference>
<evidence type="ECO:0000256" key="2">
    <source>
        <dbReference type="ARBA" id="ARBA00008816"/>
    </source>
</evidence>
<feature type="transmembrane region" description="Helical" evidence="6">
    <location>
        <begin position="255"/>
        <end position="274"/>
    </location>
</feature>
<proteinExistence type="inferred from homology"/>
<keyword evidence="9" id="KW-1185">Reference proteome</keyword>
<dbReference type="Gene3D" id="1.20.144.10">
    <property type="entry name" value="Phosphatidic acid phosphatase type 2/haloperoxidase"/>
    <property type="match status" value="1"/>
</dbReference>
<evidence type="ECO:0000256" key="4">
    <source>
        <dbReference type="ARBA" id="ARBA00022989"/>
    </source>
</evidence>
<feature type="domain" description="Phosphatidic acid phosphatase type 2/haloperoxidase" evidence="7">
    <location>
        <begin position="112"/>
        <end position="270"/>
    </location>
</feature>
<feature type="transmembrane region" description="Helical" evidence="6">
    <location>
        <begin position="221"/>
        <end position="243"/>
    </location>
</feature>
<dbReference type="GO" id="GO:0008195">
    <property type="term" value="F:phosphatidate phosphatase activity"/>
    <property type="evidence" value="ECO:0007669"/>
    <property type="project" value="UniProtKB-EC"/>
</dbReference>
<evidence type="ECO:0000313" key="8">
    <source>
        <dbReference type="EMBL" id="GAX24324.1"/>
    </source>
</evidence>
<dbReference type="AlphaFoldDB" id="A0A1Z5KDE7"/>
<feature type="transmembrane region" description="Helical" evidence="6">
    <location>
        <begin position="78"/>
        <end position="96"/>
    </location>
</feature>
<dbReference type="EC" id="3.1.3.4" evidence="8"/>
<comment type="caution">
    <text evidence="8">The sequence shown here is derived from an EMBL/GenBank/DDBJ whole genome shotgun (WGS) entry which is preliminary data.</text>
</comment>
<evidence type="ECO:0000256" key="1">
    <source>
        <dbReference type="ARBA" id="ARBA00004141"/>
    </source>
</evidence>
<dbReference type="PANTHER" id="PTHR10165">
    <property type="entry name" value="LIPID PHOSPHATE PHOSPHATASE"/>
    <property type="match status" value="1"/>
</dbReference>
<comment type="subcellular location">
    <subcellularLocation>
        <location evidence="1">Membrane</location>
        <topology evidence="1">Multi-pass membrane protein</topology>
    </subcellularLocation>
</comment>
<accession>A0A1Z5KDE7</accession>
<dbReference type="PANTHER" id="PTHR10165:SF35">
    <property type="entry name" value="RE23632P"/>
    <property type="match status" value="1"/>
</dbReference>
<keyword evidence="3 6" id="KW-0812">Transmembrane</keyword>
<dbReference type="EMBL" id="BDSP01000207">
    <property type="protein sequence ID" value="GAX24324.1"/>
    <property type="molecule type" value="Genomic_DNA"/>
</dbReference>
<evidence type="ECO:0000256" key="3">
    <source>
        <dbReference type="ARBA" id="ARBA00022692"/>
    </source>
</evidence>
<feature type="transmembrane region" description="Helical" evidence="6">
    <location>
        <begin position="24"/>
        <end position="43"/>
    </location>
</feature>
<dbReference type="GO" id="GO:0046839">
    <property type="term" value="P:phospholipid dephosphorylation"/>
    <property type="evidence" value="ECO:0007669"/>
    <property type="project" value="TreeGrafter"/>
</dbReference>
<name>A0A1Z5KDE7_FISSO</name>
<reference evidence="8 9" key="1">
    <citation type="journal article" date="2015" name="Plant Cell">
        <title>Oil accumulation by the oleaginous diatom Fistulifera solaris as revealed by the genome and transcriptome.</title>
        <authorList>
            <person name="Tanaka T."/>
            <person name="Maeda Y."/>
            <person name="Veluchamy A."/>
            <person name="Tanaka M."/>
            <person name="Abida H."/>
            <person name="Marechal E."/>
            <person name="Bowler C."/>
            <person name="Muto M."/>
            <person name="Sunaga Y."/>
            <person name="Tanaka M."/>
            <person name="Yoshino T."/>
            <person name="Taniguchi T."/>
            <person name="Fukuda Y."/>
            <person name="Nemoto M."/>
            <person name="Matsumoto M."/>
            <person name="Wong P.S."/>
            <person name="Aburatani S."/>
            <person name="Fujibuchi W."/>
        </authorList>
    </citation>
    <scope>NUCLEOTIDE SEQUENCE [LARGE SCALE GENOMIC DNA]</scope>
    <source>
        <strain evidence="8 9">JPCC DA0580</strain>
    </source>
</reference>
<dbReference type="GO" id="GO:0016020">
    <property type="term" value="C:membrane"/>
    <property type="evidence" value="ECO:0007669"/>
    <property type="project" value="UniProtKB-SubCell"/>
</dbReference>
<dbReference type="InterPro" id="IPR000326">
    <property type="entry name" value="PAP2/HPO"/>
</dbReference>
<gene>
    <name evidence="8" type="ORF">FisN_4Lu598</name>
</gene>
<dbReference type="GO" id="GO:0006644">
    <property type="term" value="P:phospholipid metabolic process"/>
    <property type="evidence" value="ECO:0007669"/>
    <property type="project" value="InterPro"/>
</dbReference>
<protein>
    <submittedName>
        <fullName evidence="8">Phosphatidate phosphatase</fullName>
        <ecNumber evidence="8">3.1.3.4</ecNumber>
    </submittedName>
</protein>
<dbReference type="SMART" id="SM00014">
    <property type="entry name" value="acidPPc"/>
    <property type="match status" value="1"/>
</dbReference>
<evidence type="ECO:0000313" key="9">
    <source>
        <dbReference type="Proteomes" id="UP000198406"/>
    </source>
</evidence>